<dbReference type="RefSeq" id="WP_314014799.1">
    <property type="nucleotide sequence ID" value="NZ_JAVTTP010000001.1"/>
</dbReference>
<sequence>MKKCVLMFTLWVMVLVLAVLSQAKNTAKFDQGLIVREDAAENSLLEKEVVIGENMTENAVLGKNLQDSIR</sequence>
<keyword evidence="3" id="KW-1185">Reference proteome</keyword>
<feature type="chain" id="PRO_5046118194" evidence="1">
    <location>
        <begin position="24"/>
        <end position="70"/>
    </location>
</feature>
<reference evidence="2 3" key="1">
    <citation type="submission" date="2023-09" db="EMBL/GenBank/DDBJ databases">
        <title>Novel taxa isolated from Blanes Bay.</title>
        <authorList>
            <person name="Rey-Velasco X."/>
            <person name="Lucena T."/>
        </authorList>
    </citation>
    <scope>NUCLEOTIDE SEQUENCE [LARGE SCALE GENOMIC DNA]</scope>
    <source>
        <strain evidence="2 3">S334</strain>
    </source>
</reference>
<organism evidence="2 3">
    <name type="scientific">Pricia mediterranea</name>
    <dbReference type="NCBI Taxonomy" id="3076079"/>
    <lineage>
        <taxon>Bacteria</taxon>
        <taxon>Pseudomonadati</taxon>
        <taxon>Bacteroidota</taxon>
        <taxon>Flavobacteriia</taxon>
        <taxon>Flavobacteriales</taxon>
        <taxon>Flavobacteriaceae</taxon>
        <taxon>Pricia</taxon>
    </lineage>
</organism>
<evidence type="ECO:0000313" key="3">
    <source>
        <dbReference type="Proteomes" id="UP001250656"/>
    </source>
</evidence>
<dbReference type="EMBL" id="JAVTTP010000001">
    <property type="protein sequence ID" value="MDT7829089.1"/>
    <property type="molecule type" value="Genomic_DNA"/>
</dbReference>
<name>A0ABU3L7D6_9FLAO</name>
<comment type="caution">
    <text evidence="2">The sequence shown here is derived from an EMBL/GenBank/DDBJ whole genome shotgun (WGS) entry which is preliminary data.</text>
</comment>
<evidence type="ECO:0000313" key="2">
    <source>
        <dbReference type="EMBL" id="MDT7829089.1"/>
    </source>
</evidence>
<dbReference type="Proteomes" id="UP001250656">
    <property type="component" value="Unassembled WGS sequence"/>
</dbReference>
<keyword evidence="1" id="KW-0732">Signal</keyword>
<feature type="signal peptide" evidence="1">
    <location>
        <begin position="1"/>
        <end position="23"/>
    </location>
</feature>
<evidence type="ECO:0000256" key="1">
    <source>
        <dbReference type="SAM" id="SignalP"/>
    </source>
</evidence>
<gene>
    <name evidence="2" type="ORF">RQM65_10475</name>
</gene>
<accession>A0ABU3L7D6</accession>
<protein>
    <submittedName>
        <fullName evidence="2">Uncharacterized protein</fullName>
    </submittedName>
</protein>
<proteinExistence type="predicted"/>